<dbReference type="Proteomes" id="UP000254060">
    <property type="component" value="Unassembled WGS sequence"/>
</dbReference>
<dbReference type="PANTHER" id="PTHR34351">
    <property type="entry name" value="SLR1927 PROTEIN-RELATED"/>
    <property type="match status" value="1"/>
</dbReference>
<evidence type="ECO:0000256" key="1">
    <source>
        <dbReference type="SAM" id="Phobius"/>
    </source>
</evidence>
<dbReference type="PANTHER" id="PTHR34351:SF2">
    <property type="entry name" value="DUF58 DOMAIN-CONTAINING PROTEIN"/>
    <property type="match status" value="1"/>
</dbReference>
<gene>
    <name evidence="2" type="ORF">NCTC13163_03249</name>
</gene>
<protein>
    <submittedName>
        <fullName evidence="2">Uncharacterized conserved protein (Some members contain a von Willebrand factor type A (VWA) domain)</fullName>
    </submittedName>
</protein>
<accession>A0A377HHD0</accession>
<evidence type="ECO:0000313" key="2">
    <source>
        <dbReference type="EMBL" id="STO53268.1"/>
    </source>
</evidence>
<name>A0A377HHD0_9BACL</name>
<keyword evidence="1" id="KW-0472">Membrane</keyword>
<dbReference type="EMBL" id="UGGP01000003">
    <property type="protein sequence ID" value="STO53268.1"/>
    <property type="molecule type" value="Genomic_DNA"/>
</dbReference>
<feature type="transmembrane region" description="Helical" evidence="1">
    <location>
        <begin position="20"/>
        <end position="49"/>
    </location>
</feature>
<keyword evidence="1" id="KW-1133">Transmembrane helix</keyword>
<dbReference type="OrthoDB" id="9789943at2"/>
<organism evidence="2 3">
    <name type="scientific">Exiguobacterium aurantiacum</name>
    <dbReference type="NCBI Taxonomy" id="33987"/>
    <lineage>
        <taxon>Bacteria</taxon>
        <taxon>Bacillati</taxon>
        <taxon>Bacillota</taxon>
        <taxon>Bacilli</taxon>
        <taxon>Bacillales</taxon>
        <taxon>Bacillales Family XII. Incertae Sedis</taxon>
        <taxon>Exiguobacterium</taxon>
    </lineage>
</organism>
<keyword evidence="1" id="KW-0812">Transmembrane</keyword>
<dbReference type="RefSeq" id="WP_115336745.1">
    <property type="nucleotide sequence ID" value="NZ_UGGP01000003.1"/>
</dbReference>
<reference evidence="2 3" key="1">
    <citation type="submission" date="2018-06" db="EMBL/GenBank/DDBJ databases">
        <authorList>
            <consortium name="Pathogen Informatics"/>
            <person name="Doyle S."/>
        </authorList>
    </citation>
    <scope>NUCLEOTIDE SEQUENCE [LARGE SCALE GENOMIC DNA]</scope>
    <source>
        <strain evidence="2 3">NCTC13163</strain>
    </source>
</reference>
<sequence length="353" mass="40893">MQQIDSSCPPFLETRLWPSYFGVLIIVVWFPFVWPLAYVCSSLLAIIFVREQLKKRLPKLLRLTFRQKEQLLFVNDAVHYQLGVDNIEVLNDYGISASLRFKAQSGLIFEDKNAALTIPIASDKHSYPVPVHAIKRGPTGLEECVLSIHLPLFLGTIFVVYSKDILPQWTVLPPIRKEKVVQSRAHRIGDRLVKHSPLKDPLMIQGSKRYEAEPVKQIDWYATAKTGKMQSKVFQRQNIDTFTLVLDLSTPQGNGLHAHFEELIQQTSYLISHLLKEECKIELFINRLDQENQVDHLLMSEGKRQLRYSLIRLAMIHENDKFIASNRFQTIVQRRKHPQSELVKINHSFLFNT</sequence>
<proteinExistence type="predicted"/>
<evidence type="ECO:0000313" key="3">
    <source>
        <dbReference type="Proteomes" id="UP000254060"/>
    </source>
</evidence>
<dbReference type="AlphaFoldDB" id="A0A377HHD0"/>